<organism evidence="3 4">
    <name type="scientific">Agromyces mediolanus</name>
    <name type="common">Corynebacterium mediolanum</name>
    <dbReference type="NCBI Taxonomy" id="41986"/>
    <lineage>
        <taxon>Bacteria</taxon>
        <taxon>Bacillati</taxon>
        <taxon>Actinomycetota</taxon>
        <taxon>Actinomycetes</taxon>
        <taxon>Micrococcales</taxon>
        <taxon>Microbacteriaceae</taxon>
        <taxon>Agromyces</taxon>
    </lineage>
</organism>
<dbReference type="AlphaFoldDB" id="A0A918CEH6"/>
<feature type="region of interest" description="Disordered" evidence="1">
    <location>
        <begin position="1"/>
        <end position="51"/>
    </location>
</feature>
<reference evidence="3" key="1">
    <citation type="journal article" date="2014" name="Int. J. Syst. Evol. Microbiol.">
        <title>Complete genome sequence of Corynebacterium casei LMG S-19264T (=DSM 44701T), isolated from a smear-ripened cheese.</title>
        <authorList>
            <consortium name="US DOE Joint Genome Institute (JGI-PGF)"/>
            <person name="Walter F."/>
            <person name="Albersmeier A."/>
            <person name="Kalinowski J."/>
            <person name="Ruckert C."/>
        </authorList>
    </citation>
    <scope>NUCLEOTIDE SEQUENCE</scope>
    <source>
        <strain evidence="3">JCM 3346</strain>
    </source>
</reference>
<feature type="compositionally biased region" description="Basic and acidic residues" evidence="1">
    <location>
        <begin position="627"/>
        <end position="638"/>
    </location>
</feature>
<dbReference type="PANTHER" id="PTHR33418">
    <property type="entry name" value="HELICASE-ASSOCIATED"/>
    <property type="match status" value="1"/>
</dbReference>
<keyword evidence="4" id="KW-1185">Reference proteome</keyword>
<dbReference type="Gene3D" id="6.10.140.530">
    <property type="match status" value="7"/>
</dbReference>
<gene>
    <name evidence="3" type="ORF">GCM10010196_10040</name>
</gene>
<proteinExistence type="predicted"/>
<dbReference type="PANTHER" id="PTHR33418:SF1">
    <property type="entry name" value="HELICASE-ASSOCIATED DOMAIN-CONTAINING PROTEIN"/>
    <property type="match status" value="1"/>
</dbReference>
<protein>
    <recommendedName>
        <fullName evidence="2">Helicase-associated domain-containing protein</fullName>
    </recommendedName>
</protein>
<evidence type="ECO:0000256" key="1">
    <source>
        <dbReference type="SAM" id="MobiDB-lite"/>
    </source>
</evidence>
<dbReference type="RefSeq" id="WP_189084170.1">
    <property type="nucleotide sequence ID" value="NZ_BMRJ01000001.1"/>
</dbReference>
<feature type="domain" description="Helicase-associated" evidence="2">
    <location>
        <begin position="538"/>
        <end position="596"/>
    </location>
</feature>
<evidence type="ECO:0000313" key="3">
    <source>
        <dbReference type="EMBL" id="GGR18881.1"/>
    </source>
</evidence>
<feature type="compositionally biased region" description="Polar residues" evidence="1">
    <location>
        <begin position="1"/>
        <end position="12"/>
    </location>
</feature>
<reference evidence="3" key="2">
    <citation type="submission" date="2020-09" db="EMBL/GenBank/DDBJ databases">
        <authorList>
            <person name="Sun Q."/>
            <person name="Ohkuma M."/>
        </authorList>
    </citation>
    <scope>NUCLEOTIDE SEQUENCE</scope>
    <source>
        <strain evidence="3">JCM 3346</strain>
    </source>
</reference>
<dbReference type="InterPro" id="IPR005114">
    <property type="entry name" value="Helicase_assoc"/>
</dbReference>
<dbReference type="EMBL" id="BMRJ01000001">
    <property type="protein sequence ID" value="GGR18881.1"/>
    <property type="molecule type" value="Genomic_DNA"/>
</dbReference>
<accession>A0A918CEH6</accession>
<dbReference type="Proteomes" id="UP000610303">
    <property type="component" value="Unassembled WGS sequence"/>
</dbReference>
<dbReference type="Pfam" id="PF03457">
    <property type="entry name" value="HA"/>
    <property type="match status" value="3"/>
</dbReference>
<name>A0A918CEH6_AGRME</name>
<comment type="caution">
    <text evidence="3">The sequence shown here is derived from an EMBL/GenBank/DDBJ whole genome shotgun (WGS) entry which is preliminary data.</text>
</comment>
<feature type="domain" description="Helicase-associated" evidence="2">
    <location>
        <begin position="469"/>
        <end position="527"/>
    </location>
</feature>
<feature type="region of interest" description="Disordered" evidence="1">
    <location>
        <begin position="597"/>
        <end position="638"/>
    </location>
</feature>
<evidence type="ECO:0000313" key="4">
    <source>
        <dbReference type="Proteomes" id="UP000610303"/>
    </source>
</evidence>
<evidence type="ECO:0000259" key="2">
    <source>
        <dbReference type="Pfam" id="PF03457"/>
    </source>
</evidence>
<sequence length="638" mass="71184">MGDDSSAPTQHASGPGLAVARPRHDAPAPHGSIPTPRHGAARHGVALHDGDGEWEARVARLREHLATTGRPPRDAANAAEPERAVARWLKRQRELLRTGALPERRLRHLDSVVPGWRDPRGTDWHGTAVAVGLHLAETGAYPSPSANDTAERRLATWLRTQRRAEASGRLSPERLAWLELNLPSWRRPADEGWDDAVAAVAAFIAETGRFPREAAHGEPFERRLAGWLRRQREAAADDRLDDERRRALDDAVPGWLDPAAARWTRTARRLAGWVAAHDRLPAKHAAEPLERRLGEWLAGQRRLAVAGSLSPARAARLDRSVPSWRERPDAAWRTRLDELLAFTAAAGRAPARTADADDEERRAAAWLAEQRTAARAGRLSDARRALLDASVVGWFDDEREWRQQADRLARRLALGAGAPASRAEDPEERSLARWLQRQRGLVAAGELDESRERWLDRQLPGWRDHRLTAWGHTATRLLAFRAEHGRLPARGGDANASELELGVWLNNQRSAARRGGLIPEREQWLDARIPEWRDPRLASWLRRAAEVAAYLSERGRLPSERSTVERSRRLGTWLQTQRRAHRDGTLDATRIAWLDANTPGWAGEGSGPRPMPPSEPATPQRLTAARRLGDDDGLPRIA</sequence>
<feature type="domain" description="Helicase-associated" evidence="2">
    <location>
        <begin position="329"/>
        <end position="389"/>
    </location>
</feature>